<dbReference type="AlphaFoldDB" id="A0A3Q8IBF1"/>
<evidence type="ECO:0000256" key="3">
    <source>
        <dbReference type="SAM" id="MobiDB-lite"/>
    </source>
</evidence>
<evidence type="ECO:0000259" key="4">
    <source>
        <dbReference type="Pfam" id="PF00588"/>
    </source>
</evidence>
<reference evidence="5 6" key="1">
    <citation type="journal article" date="2018" name="Sci. Rep.">
        <title>A complete Leishmania donovani reference genome identifies novel genetic variations associated with virulence.</title>
        <authorList>
            <person name="Lypaczewski P."/>
            <person name="Hoshizaki J."/>
            <person name="Zhang W.-W."/>
            <person name="McCall L.-I."/>
            <person name="Torcivia-Rodriguez J."/>
            <person name="Simonyan V."/>
            <person name="Kaur A."/>
            <person name="Dewar K."/>
            <person name="Matlashewski G."/>
        </authorList>
    </citation>
    <scope>NUCLEOTIDE SEQUENCE [LARGE SCALE GENOMIC DNA]</scope>
    <source>
        <strain evidence="5 6">LdCL</strain>
    </source>
</reference>
<gene>
    <name evidence="5" type="ORF">LdCL_240022900</name>
</gene>
<dbReference type="PANTHER" id="PTHR43191:SF14">
    <property type="entry name" value="TRNA_RRNA METHYLTRANSFERASE SPOU TYPE DOMAIN-CONTAINING PROTEIN"/>
    <property type="match status" value="1"/>
</dbReference>
<feature type="region of interest" description="Disordered" evidence="3">
    <location>
        <begin position="235"/>
        <end position="264"/>
    </location>
</feature>
<name>A0A3Q8IBF1_LEIDO</name>
<dbReference type="InterPro" id="IPR001537">
    <property type="entry name" value="SpoU_MeTrfase"/>
</dbReference>
<dbReference type="Proteomes" id="UP000274082">
    <property type="component" value="Chromosome 24"/>
</dbReference>
<dbReference type="GO" id="GO:0003723">
    <property type="term" value="F:RNA binding"/>
    <property type="evidence" value="ECO:0007669"/>
    <property type="project" value="InterPro"/>
</dbReference>
<protein>
    <submittedName>
        <fullName evidence="5">SpoU rRNA Methylase family, putative</fullName>
    </submittedName>
</protein>
<keyword evidence="6" id="KW-1185">Reference proteome</keyword>
<dbReference type="EMBL" id="CP029523">
    <property type="protein sequence ID" value="AYU79256.1"/>
    <property type="molecule type" value="Genomic_DNA"/>
</dbReference>
<dbReference type="FunFam" id="3.40.1280.10:FF:000053">
    <property type="entry name" value="SpoU rRNA Methylase family, putative"/>
    <property type="match status" value="1"/>
</dbReference>
<keyword evidence="1 5" id="KW-0489">Methyltransferase</keyword>
<dbReference type="Gene3D" id="3.40.1280.10">
    <property type="match status" value="1"/>
</dbReference>
<accession>A0A3Q8IBF1</accession>
<dbReference type="InterPro" id="IPR029026">
    <property type="entry name" value="tRNA_m1G_MTases_N"/>
</dbReference>
<dbReference type="GO" id="GO:0008173">
    <property type="term" value="F:RNA methyltransferase activity"/>
    <property type="evidence" value="ECO:0007669"/>
    <property type="project" value="InterPro"/>
</dbReference>
<dbReference type="VEuPathDB" id="TriTrypDB:LdBPK_241730.1"/>
<keyword evidence="2" id="KW-0808">Transferase</keyword>
<organism evidence="5 6">
    <name type="scientific">Leishmania donovani</name>
    <dbReference type="NCBI Taxonomy" id="5661"/>
    <lineage>
        <taxon>Eukaryota</taxon>
        <taxon>Discoba</taxon>
        <taxon>Euglenozoa</taxon>
        <taxon>Kinetoplastea</taxon>
        <taxon>Metakinetoplastina</taxon>
        <taxon>Trypanosomatida</taxon>
        <taxon>Trypanosomatidae</taxon>
        <taxon>Leishmaniinae</taxon>
        <taxon>Leishmania</taxon>
    </lineage>
</organism>
<sequence length="519" mass="55138">MIALSHCCLRYVPRRPPAFGKVVGGGTRLRRTSAPAPRQRNQETAADAETVAEAEVVAAFTSTLEDAKLAAADIPHRAQTSPPHLQPHRAAVYKSLPPHLRFRALSKPVVLEDVQDTYAITPTQEVHGQQLWTATKVLRSSKHIRKANATCVVGGASAIRRIWRTYNIRPNVVYVPNTDSGVPTWCLEEELPTVIVRCSPVAVRRHLLSAEYSDGYAAEFPLPVNCVTDATALLAPPPEPAQSEAAVPSTGDTSSSLSAKLSATGPPVARPLHDPFGHHAVGAMLVLVGLRIPSNVGTLLRAAADMGYDAAVLVSCADPTQEKVLRASDGTALSPTLRIYETETTEQACVSLLSSIAAQHHLMPFLAVPSQEVESAFEVAKRFHVYNAKSKEAATSQVSGGAVAGHSDGLCAAPTKQLGAMVILGSEAQGLRGLNGRWGVPYQLVTLPLSNPMVDSFNVSVAGSVLMHLFRPSAASHFTRLVALSGEAVGDLLPPPVTDDDDDESDHHAETDEAEASPL</sequence>
<evidence type="ECO:0000313" key="6">
    <source>
        <dbReference type="Proteomes" id="UP000274082"/>
    </source>
</evidence>
<proteinExistence type="predicted"/>
<dbReference type="OrthoDB" id="270651at2759"/>
<feature type="region of interest" description="Disordered" evidence="3">
    <location>
        <begin position="489"/>
        <end position="519"/>
    </location>
</feature>
<dbReference type="VEuPathDB" id="TriTrypDB:LdCL_240022900"/>
<dbReference type="InterPro" id="IPR051259">
    <property type="entry name" value="rRNA_Methyltransferase"/>
</dbReference>
<dbReference type="GO" id="GO:0032259">
    <property type="term" value="P:methylation"/>
    <property type="evidence" value="ECO:0007669"/>
    <property type="project" value="UniProtKB-KW"/>
</dbReference>
<feature type="domain" description="tRNA/rRNA methyltransferase SpoU type" evidence="4">
    <location>
        <begin position="284"/>
        <end position="468"/>
    </location>
</feature>
<evidence type="ECO:0000256" key="1">
    <source>
        <dbReference type="ARBA" id="ARBA00022603"/>
    </source>
</evidence>
<dbReference type="InterPro" id="IPR029028">
    <property type="entry name" value="Alpha/beta_knot_MTases"/>
</dbReference>
<dbReference type="PANTHER" id="PTHR43191">
    <property type="entry name" value="RRNA METHYLTRANSFERASE 3"/>
    <property type="match status" value="1"/>
</dbReference>
<evidence type="ECO:0000256" key="2">
    <source>
        <dbReference type="ARBA" id="ARBA00022679"/>
    </source>
</evidence>
<dbReference type="GO" id="GO:0006396">
    <property type="term" value="P:RNA processing"/>
    <property type="evidence" value="ECO:0007669"/>
    <property type="project" value="InterPro"/>
</dbReference>
<dbReference type="VEuPathDB" id="TriTrypDB:LDHU3_24.2140"/>
<evidence type="ECO:0000313" key="5">
    <source>
        <dbReference type="EMBL" id="AYU79256.1"/>
    </source>
</evidence>
<dbReference type="SUPFAM" id="SSF75217">
    <property type="entry name" value="alpha/beta knot"/>
    <property type="match status" value="1"/>
</dbReference>
<dbReference type="Pfam" id="PF00588">
    <property type="entry name" value="SpoU_methylase"/>
    <property type="match status" value="1"/>
</dbReference>
<feature type="region of interest" description="Disordered" evidence="3">
    <location>
        <begin position="23"/>
        <end position="48"/>
    </location>
</feature>
<feature type="compositionally biased region" description="Low complexity" evidence="3">
    <location>
        <begin position="241"/>
        <end position="264"/>
    </location>
</feature>